<gene>
    <name evidence="4" type="ORF">CLEI1391_LOCUS2370</name>
</gene>
<dbReference type="GO" id="GO:0016887">
    <property type="term" value="F:ATP hydrolysis activity"/>
    <property type="evidence" value="ECO:0007669"/>
    <property type="project" value="InterPro"/>
</dbReference>
<reference evidence="4" key="1">
    <citation type="submission" date="2021-01" db="EMBL/GenBank/DDBJ databases">
        <authorList>
            <person name="Corre E."/>
            <person name="Pelletier E."/>
            <person name="Niang G."/>
            <person name="Scheremetjew M."/>
            <person name="Finn R."/>
            <person name="Kale V."/>
            <person name="Holt S."/>
            <person name="Cochrane G."/>
            <person name="Meng A."/>
            <person name="Brown T."/>
            <person name="Cohen L."/>
        </authorList>
    </citation>
    <scope>NUCLEOTIDE SEQUENCE</scope>
    <source>
        <strain evidence="4">SAG 11-49</strain>
    </source>
</reference>
<dbReference type="InterPro" id="IPR016300">
    <property type="entry name" value="ATPase_ArsA/GET3"/>
</dbReference>
<dbReference type="PANTHER" id="PTHR10803">
    <property type="entry name" value="ARSENICAL PUMP-DRIVING ATPASE ARSENITE-TRANSLOCATING ATPASE"/>
    <property type="match status" value="1"/>
</dbReference>
<protein>
    <recommendedName>
        <fullName evidence="3">ArsA/GET3 Anion-transporting ATPase-like domain-containing protein</fullName>
    </recommendedName>
</protein>
<dbReference type="GO" id="GO:0005524">
    <property type="term" value="F:ATP binding"/>
    <property type="evidence" value="ECO:0007669"/>
    <property type="project" value="InterPro"/>
</dbReference>
<dbReference type="Pfam" id="PF02374">
    <property type="entry name" value="ArsA_ATPase"/>
    <property type="match status" value="1"/>
</dbReference>
<proteinExistence type="inferred from homology"/>
<feature type="coiled-coil region" evidence="2">
    <location>
        <begin position="104"/>
        <end position="131"/>
    </location>
</feature>
<dbReference type="Gene3D" id="3.40.50.300">
    <property type="entry name" value="P-loop containing nucleotide triphosphate hydrolases"/>
    <property type="match status" value="1"/>
</dbReference>
<dbReference type="GO" id="GO:0071816">
    <property type="term" value="P:tail-anchored membrane protein insertion into ER membrane"/>
    <property type="evidence" value="ECO:0007669"/>
    <property type="project" value="TreeGrafter"/>
</dbReference>
<dbReference type="GO" id="GO:0043529">
    <property type="term" value="C:GET complex"/>
    <property type="evidence" value="ECO:0007669"/>
    <property type="project" value="TreeGrafter"/>
</dbReference>
<feature type="domain" description="ArsA/GET3 Anion-transporting ATPase-like" evidence="3">
    <location>
        <begin position="1"/>
        <end position="85"/>
    </location>
</feature>
<evidence type="ECO:0000256" key="2">
    <source>
        <dbReference type="SAM" id="Coils"/>
    </source>
</evidence>
<evidence type="ECO:0000259" key="3">
    <source>
        <dbReference type="Pfam" id="PF02374"/>
    </source>
</evidence>
<evidence type="ECO:0000313" key="4">
    <source>
        <dbReference type="EMBL" id="CAD8667176.1"/>
    </source>
</evidence>
<dbReference type="InterPro" id="IPR027417">
    <property type="entry name" value="P-loop_NTPase"/>
</dbReference>
<organism evidence="4">
    <name type="scientific">Chlamydomonas leiostraca</name>
    <dbReference type="NCBI Taxonomy" id="1034604"/>
    <lineage>
        <taxon>Eukaryota</taxon>
        <taxon>Viridiplantae</taxon>
        <taxon>Chlorophyta</taxon>
        <taxon>core chlorophytes</taxon>
        <taxon>Chlorophyceae</taxon>
        <taxon>CS clade</taxon>
        <taxon>Chlamydomonadales</taxon>
        <taxon>Chlamydomonadaceae</taxon>
        <taxon>Chlamydomonas</taxon>
    </lineage>
</organism>
<sequence length="132" mass="14768">MYETERLVQELAKFEIDTHNIVINQVIFPDVVGASALLEARVRMQQKYLDQYYDLYEDFHIIKMPLLEEEVRGVPSLRAFSANLLQPYNPPPPRQLGAGDSGREAALAAEVAALKARVSQLEQELAAAKAGK</sequence>
<dbReference type="EMBL" id="HBFB01004392">
    <property type="protein sequence ID" value="CAD8667176.1"/>
    <property type="molecule type" value="Transcribed_RNA"/>
</dbReference>
<evidence type="ECO:0000256" key="1">
    <source>
        <dbReference type="ARBA" id="ARBA00011040"/>
    </source>
</evidence>
<name>A0A7S0R4V1_9CHLO</name>
<dbReference type="AlphaFoldDB" id="A0A7S0R4V1"/>
<keyword evidence="2" id="KW-0175">Coiled coil</keyword>
<accession>A0A7S0R4V1</accession>
<dbReference type="PANTHER" id="PTHR10803:SF3">
    <property type="entry name" value="ATPASE GET3"/>
    <property type="match status" value="1"/>
</dbReference>
<dbReference type="InterPro" id="IPR025723">
    <property type="entry name" value="ArsA/GET3_ATPase-like"/>
</dbReference>
<comment type="similarity">
    <text evidence="1">Belongs to the arsA ATPase family.</text>
</comment>